<dbReference type="EMBL" id="SOJN01000049">
    <property type="protein sequence ID" value="TET46546.1"/>
    <property type="molecule type" value="Genomic_DNA"/>
</dbReference>
<evidence type="ECO:0000313" key="3">
    <source>
        <dbReference type="Proteomes" id="UP000315525"/>
    </source>
</evidence>
<dbReference type="InterPro" id="IPR025965">
    <property type="entry name" value="FlgD/Vpr_Ig-like"/>
</dbReference>
<dbReference type="Proteomes" id="UP000315525">
    <property type="component" value="Unassembled WGS sequence"/>
</dbReference>
<dbReference type="Pfam" id="PF13860">
    <property type="entry name" value="FlgD_ig"/>
    <property type="match status" value="1"/>
</dbReference>
<evidence type="ECO:0000313" key="2">
    <source>
        <dbReference type="EMBL" id="TET46546.1"/>
    </source>
</evidence>
<name>A0A523UVG9_UNCT6</name>
<comment type="caution">
    <text evidence="2">The sequence shown here is derived from an EMBL/GenBank/DDBJ whole genome shotgun (WGS) entry which is preliminary data.</text>
</comment>
<proteinExistence type="predicted"/>
<reference evidence="2 3" key="1">
    <citation type="submission" date="2019-03" db="EMBL/GenBank/DDBJ databases">
        <title>Metabolic potential of uncultured bacteria and archaea associated with petroleum seepage in deep-sea sediments.</title>
        <authorList>
            <person name="Dong X."/>
            <person name="Hubert C."/>
        </authorList>
    </citation>
    <scope>NUCLEOTIDE SEQUENCE [LARGE SCALE GENOMIC DNA]</scope>
    <source>
        <strain evidence="2">E44_bin18</strain>
    </source>
</reference>
<evidence type="ECO:0000259" key="1">
    <source>
        <dbReference type="Pfam" id="PF13860"/>
    </source>
</evidence>
<dbReference type="InterPro" id="IPR026444">
    <property type="entry name" value="Secre_tail"/>
</dbReference>
<dbReference type="AlphaFoldDB" id="A0A523UVG9"/>
<sequence length="912" mass="97219">MFPQTIIVCALLLAPGPLSREPAAKALPFSPDEVVSQVTGGGELSGRARPILGPWENPSTVLLEELMIDTVPFYVGAPEFQWFPSVGFNGINYLVVWQDSRVWPSDIYGARVDASGVLLDSIGIPISTAPGWQTSPSVTSDGANYLVVWGDSRNGDGRDIYGARIGQSGILLDTAGVAVSTAPDHQTRPSAAFHGANYVVVWTDGRSGTDMDIYGTRVDTSGNVLDTSGVVVSSAVDDQQSPSIAFAADAALVVWEDWRNGTDSDIYGARVAPSGSVLDTMGIAISTGSGNQGYPSVASDGINRHLVVWQDGLSGLRDIRGARLDTAGIVLDSFGIAICSASDDQSSPCVAFDGTDYIVVWQDGRPGLPDIFATKVDTSGIVADTLGTTVSGAAGSQTGPSVVCSGVHCLIAWGDNRTHNDWNVRGARIDTSGILLDTLGILFSTAANYQMQVAASFDGTNYFVVWEDYRTGDDLDIFGMRVSPSGVVLDSSAIAISTMIGDQKGSSVAFDGMNYLAVWYDFRDGSSGDVYGARVDQSGVVLDPASIPISVGGHRERYPAAAFGGANYLVVWVDSRNISSYDIYGSRVGTSGTVLDPAGIPISVGNGDKWSPFVVFSDTHYFVVWSEDGGGSGLDIYGARVDTSGVVLDTTAVPICTAERDQTWPSAAFDGNNYLVIWEDEPPWPMEDNIRGARVNQSGEVLDTLGFPICTTDSAVWFTSAAFDGSNYIVVWGDHRGGNKWGIYGARVDTSGTVLDPSGIVLVSRPHNRRIPTITNGPDDQCIIVYEGFSAQTHNSWRVFGALYPTVGVDETRSKPRMRSSGLELRQNVPNPFRSRTAIRYQVAVTTQVSLKVYDTSGRVVGVLVDEKKAAGTHSVRWDGRDSAGEQLPSGIYFCRLQAGDATATRKMILVR</sequence>
<dbReference type="Gene3D" id="2.60.40.4070">
    <property type="match status" value="1"/>
</dbReference>
<dbReference type="NCBIfam" id="TIGR04183">
    <property type="entry name" value="Por_Secre_tail"/>
    <property type="match status" value="1"/>
</dbReference>
<feature type="domain" description="FlgD/Vpr Ig-like" evidence="1">
    <location>
        <begin position="847"/>
        <end position="899"/>
    </location>
</feature>
<organism evidence="2 3">
    <name type="scientific">candidate division TA06 bacterium</name>
    <dbReference type="NCBI Taxonomy" id="2250710"/>
    <lineage>
        <taxon>Bacteria</taxon>
        <taxon>Bacteria division TA06</taxon>
    </lineage>
</organism>
<accession>A0A523UVG9</accession>
<gene>
    <name evidence="2" type="ORF">E3J62_04105</name>
</gene>
<protein>
    <submittedName>
        <fullName evidence="2">T9SS type A sorting domain-containing protein</fullName>
    </submittedName>
</protein>